<reference evidence="2" key="1">
    <citation type="submission" date="2022-03" db="EMBL/GenBank/DDBJ databases">
        <authorList>
            <person name="Martin C."/>
        </authorList>
    </citation>
    <scope>NUCLEOTIDE SEQUENCE</scope>
</reference>
<proteinExistence type="predicted"/>
<evidence type="ECO:0000313" key="3">
    <source>
        <dbReference type="Proteomes" id="UP000749559"/>
    </source>
</evidence>
<keyword evidence="3" id="KW-1185">Reference proteome</keyword>
<dbReference type="PANTHER" id="PTHR19853:SF0">
    <property type="entry name" value="WD REPEAT-CONTAINING PROTEIN 3"/>
    <property type="match status" value="1"/>
</dbReference>
<dbReference type="InterPro" id="IPR051570">
    <property type="entry name" value="TBC1_cilium_biogenesis"/>
</dbReference>
<evidence type="ECO:0000313" key="2">
    <source>
        <dbReference type="EMBL" id="CAH1798542.1"/>
    </source>
</evidence>
<dbReference type="PANTHER" id="PTHR19853">
    <property type="entry name" value="WD REPEAT CONTAINING PROTEIN 3 WDR3"/>
    <property type="match status" value="1"/>
</dbReference>
<dbReference type="GO" id="GO:0030490">
    <property type="term" value="P:maturation of SSU-rRNA"/>
    <property type="evidence" value="ECO:0007669"/>
    <property type="project" value="TreeGrafter"/>
</dbReference>
<dbReference type="Pfam" id="PF00400">
    <property type="entry name" value="WD40"/>
    <property type="match status" value="2"/>
</dbReference>
<protein>
    <submittedName>
        <fullName evidence="2">Uncharacterized protein</fullName>
    </submittedName>
</protein>
<sequence>NESGLFRLKGHKGQITQSLFMQKHNILVTSSKDTFIKFWDLDTQHCFKTLVGHRTEVWGLSIVQGERLLVTGSADNELRLWQIQYRGEDAVIAPASVKEQITGDEEKMEEDAEDEEEEDTTSDIAGCVNIGSVFRHGKDRV</sequence>
<dbReference type="PROSITE" id="PS50294">
    <property type="entry name" value="WD_REPEATS_REGION"/>
    <property type="match status" value="2"/>
</dbReference>
<evidence type="ECO:0000256" key="1">
    <source>
        <dbReference type="SAM" id="MobiDB-lite"/>
    </source>
</evidence>
<comment type="caution">
    <text evidence="2">The sequence shown here is derived from an EMBL/GenBank/DDBJ whole genome shotgun (WGS) entry which is preliminary data.</text>
</comment>
<dbReference type="GO" id="GO:0032040">
    <property type="term" value="C:small-subunit processome"/>
    <property type="evidence" value="ECO:0007669"/>
    <property type="project" value="TreeGrafter"/>
</dbReference>
<feature type="compositionally biased region" description="Acidic residues" evidence="1">
    <location>
        <begin position="102"/>
        <end position="121"/>
    </location>
</feature>
<dbReference type="SUPFAM" id="SSF50978">
    <property type="entry name" value="WD40 repeat-like"/>
    <property type="match status" value="1"/>
</dbReference>
<dbReference type="GO" id="GO:0034388">
    <property type="term" value="C:Pwp2p-containing subcomplex of 90S preribosome"/>
    <property type="evidence" value="ECO:0007669"/>
    <property type="project" value="TreeGrafter"/>
</dbReference>
<dbReference type="AlphaFoldDB" id="A0A8J1TD77"/>
<organism evidence="2 3">
    <name type="scientific">Owenia fusiformis</name>
    <name type="common">Polychaete worm</name>
    <dbReference type="NCBI Taxonomy" id="6347"/>
    <lineage>
        <taxon>Eukaryota</taxon>
        <taxon>Metazoa</taxon>
        <taxon>Spiralia</taxon>
        <taxon>Lophotrochozoa</taxon>
        <taxon>Annelida</taxon>
        <taxon>Polychaeta</taxon>
        <taxon>Sedentaria</taxon>
        <taxon>Canalipalpata</taxon>
        <taxon>Sabellida</taxon>
        <taxon>Oweniida</taxon>
        <taxon>Oweniidae</taxon>
        <taxon>Owenia</taxon>
    </lineage>
</organism>
<name>A0A8J1TD77_OWEFU</name>
<dbReference type="SMART" id="SM00320">
    <property type="entry name" value="WD40"/>
    <property type="match status" value="2"/>
</dbReference>
<dbReference type="Proteomes" id="UP000749559">
    <property type="component" value="Unassembled WGS sequence"/>
</dbReference>
<dbReference type="Gene3D" id="2.130.10.10">
    <property type="entry name" value="YVTN repeat-like/Quinoprotein amine dehydrogenase"/>
    <property type="match status" value="1"/>
</dbReference>
<feature type="non-terminal residue" evidence="2">
    <location>
        <position position="1"/>
    </location>
</feature>
<dbReference type="OrthoDB" id="407922at2759"/>
<gene>
    <name evidence="2" type="ORF">OFUS_LOCUS22678</name>
</gene>
<dbReference type="PROSITE" id="PS00678">
    <property type="entry name" value="WD_REPEATS_1"/>
    <property type="match status" value="1"/>
</dbReference>
<dbReference type="InterPro" id="IPR036322">
    <property type="entry name" value="WD40_repeat_dom_sf"/>
</dbReference>
<feature type="non-terminal residue" evidence="2">
    <location>
        <position position="141"/>
    </location>
</feature>
<dbReference type="PROSITE" id="PS50082">
    <property type="entry name" value="WD_REPEATS_2"/>
    <property type="match status" value="2"/>
</dbReference>
<dbReference type="InterPro" id="IPR001680">
    <property type="entry name" value="WD40_rpt"/>
</dbReference>
<accession>A0A8J1TD77</accession>
<dbReference type="InterPro" id="IPR019775">
    <property type="entry name" value="WD40_repeat_CS"/>
</dbReference>
<dbReference type="InterPro" id="IPR015943">
    <property type="entry name" value="WD40/YVTN_repeat-like_dom_sf"/>
</dbReference>
<dbReference type="GO" id="GO:0030515">
    <property type="term" value="F:snoRNA binding"/>
    <property type="evidence" value="ECO:0007669"/>
    <property type="project" value="TreeGrafter"/>
</dbReference>
<feature type="region of interest" description="Disordered" evidence="1">
    <location>
        <begin position="98"/>
        <end position="123"/>
    </location>
</feature>
<dbReference type="EMBL" id="CAIIXF020000011">
    <property type="protein sequence ID" value="CAH1798542.1"/>
    <property type="molecule type" value="Genomic_DNA"/>
</dbReference>